<dbReference type="InterPro" id="IPR020861">
    <property type="entry name" value="Triosephosphate_isomerase_AS"/>
</dbReference>
<dbReference type="InterPro" id="IPR013785">
    <property type="entry name" value="Aldolase_TIM"/>
</dbReference>
<dbReference type="RefSeq" id="WP_041050615.1">
    <property type="nucleotide sequence ID" value="NZ_AP014523.1"/>
</dbReference>
<evidence type="ECO:0000256" key="6">
    <source>
        <dbReference type="HAMAP-Rule" id="MF_00147"/>
    </source>
</evidence>
<comment type="pathway">
    <text evidence="6 7">Carbohydrate biosynthesis; gluconeogenesis.</text>
</comment>
<evidence type="ECO:0000313" key="9">
    <source>
        <dbReference type="Proteomes" id="UP000031662"/>
    </source>
</evidence>
<evidence type="ECO:0000256" key="4">
    <source>
        <dbReference type="ARBA" id="ARBA00023152"/>
    </source>
</evidence>
<dbReference type="CDD" id="cd00311">
    <property type="entry name" value="TIM"/>
    <property type="match status" value="1"/>
</dbReference>
<comment type="function">
    <text evidence="6">Involved in the gluconeogenesis. Catalyzes stereospecifically the conversion of dihydroxyacetone phosphate (DHAP) to D-glyceraldehyde-3-phosphate (G3P).</text>
</comment>
<dbReference type="NCBIfam" id="NF000729">
    <property type="entry name" value="PRK00042.3-3"/>
    <property type="match status" value="1"/>
</dbReference>
<feature type="binding site" evidence="6">
    <location>
        <position position="165"/>
    </location>
    <ligand>
        <name>substrate</name>
    </ligand>
</feature>
<dbReference type="GO" id="GO:0046166">
    <property type="term" value="P:glyceraldehyde-3-phosphate biosynthetic process"/>
    <property type="evidence" value="ECO:0007669"/>
    <property type="project" value="TreeGrafter"/>
</dbReference>
<proteinExistence type="inferred from homology"/>
<keyword evidence="4 6" id="KW-0324">Glycolysis</keyword>
<sequence>MTKIAMANFKSAMPIFKSHAYLKELEKTLKPQHFDRVFVFPDFLGLLPNSFLHFTLGAQNAYPRDCGAFTGEITSKHLEELKIHTLLIGHSERRTLLKESPSFLKEKFGFFKDKNFKIVYCIGEDLKTREKGLVAVKEFLSEQLENIDLSYSNLIVAYEPIWAIGTKKSASLEDIYLTHGFLKQILNQKTPLLYGGSVNAQNAKEILGIDSVDGLLIGSASWELENFKTIISFL</sequence>
<dbReference type="Gene3D" id="3.20.20.70">
    <property type="entry name" value="Aldolase class I"/>
    <property type="match status" value="1"/>
</dbReference>
<organism evidence="8 9">
    <name type="scientific">Helicobacter pylori NY40</name>
    <dbReference type="NCBI Taxonomy" id="1426844"/>
    <lineage>
        <taxon>Bacteria</taxon>
        <taxon>Pseudomonadati</taxon>
        <taxon>Campylobacterota</taxon>
        <taxon>Epsilonproteobacteria</taxon>
        <taxon>Campylobacterales</taxon>
        <taxon>Helicobacteraceae</taxon>
        <taxon>Helicobacter</taxon>
    </lineage>
</organism>
<dbReference type="GO" id="GO:0004807">
    <property type="term" value="F:triose-phosphate isomerase activity"/>
    <property type="evidence" value="ECO:0007669"/>
    <property type="project" value="UniProtKB-UniRule"/>
</dbReference>
<evidence type="ECO:0000256" key="5">
    <source>
        <dbReference type="ARBA" id="ARBA00023235"/>
    </source>
</evidence>
<keyword evidence="3 6" id="KW-0963">Cytoplasm</keyword>
<comment type="caution">
    <text evidence="6">Lacks conserved residue(s) required for the propagation of feature annotation.</text>
</comment>
<dbReference type="SUPFAM" id="SSF51351">
    <property type="entry name" value="Triosephosphate isomerase (TIM)"/>
    <property type="match status" value="1"/>
</dbReference>
<dbReference type="AlphaFoldDB" id="A0A060PQK3"/>
<dbReference type="PROSITE" id="PS00171">
    <property type="entry name" value="TIM_1"/>
    <property type="match status" value="1"/>
</dbReference>
<dbReference type="GO" id="GO:0019563">
    <property type="term" value="P:glycerol catabolic process"/>
    <property type="evidence" value="ECO:0007669"/>
    <property type="project" value="TreeGrafter"/>
</dbReference>
<dbReference type="UniPathway" id="UPA00109">
    <property type="reaction ID" value="UER00189"/>
</dbReference>
<dbReference type="EC" id="5.3.1.1" evidence="6 7"/>
<dbReference type="Proteomes" id="UP000031662">
    <property type="component" value="Chromosome"/>
</dbReference>
<evidence type="ECO:0000313" key="8">
    <source>
        <dbReference type="EMBL" id="BAO97824.1"/>
    </source>
</evidence>
<dbReference type="InterPro" id="IPR000652">
    <property type="entry name" value="Triosephosphate_isomerase"/>
</dbReference>
<protein>
    <recommendedName>
        <fullName evidence="6 7">Triosephosphate isomerase</fullName>
        <shortName evidence="6">TIM</shortName>
        <shortName evidence="6">TPI</shortName>
        <ecNumber evidence="6 7">5.3.1.1</ecNumber>
    </recommendedName>
    <alternativeName>
        <fullName evidence="6">Triose-phosphate isomerase</fullName>
    </alternativeName>
</protein>
<keyword evidence="5 6" id="KW-0413">Isomerase</keyword>
<dbReference type="InterPro" id="IPR022896">
    <property type="entry name" value="TrioseP_Isoase_bac/euk"/>
</dbReference>
<dbReference type="HOGENOM" id="CLU_024251_2_3_7"/>
<comment type="subunit">
    <text evidence="6 7">Homodimer.</text>
</comment>
<dbReference type="UniPathway" id="UPA00138"/>
<comment type="pathway">
    <text evidence="6 7">Carbohydrate degradation; glycolysis; D-glyceraldehyde 3-phosphate from glycerone phosphate: step 1/1.</text>
</comment>
<dbReference type="GO" id="GO:0006094">
    <property type="term" value="P:gluconeogenesis"/>
    <property type="evidence" value="ECO:0007669"/>
    <property type="project" value="UniProtKB-UniRule"/>
</dbReference>
<comment type="similarity">
    <text evidence="1 6 7">Belongs to the triosephosphate isomerase family.</text>
</comment>
<dbReference type="PROSITE" id="PS51440">
    <property type="entry name" value="TIM_2"/>
    <property type="match status" value="1"/>
</dbReference>
<dbReference type="InterPro" id="IPR035990">
    <property type="entry name" value="TIM_sf"/>
</dbReference>
<dbReference type="GO" id="GO:0005829">
    <property type="term" value="C:cytosol"/>
    <property type="evidence" value="ECO:0007669"/>
    <property type="project" value="TreeGrafter"/>
</dbReference>
<feature type="binding site" evidence="6">
    <location>
        <begin position="8"/>
        <end position="10"/>
    </location>
    <ligand>
        <name>substrate</name>
    </ligand>
</feature>
<dbReference type="HAMAP" id="MF_00147_B">
    <property type="entry name" value="TIM_B"/>
    <property type="match status" value="1"/>
</dbReference>
<evidence type="ECO:0000256" key="7">
    <source>
        <dbReference type="RuleBase" id="RU363013"/>
    </source>
</evidence>
<evidence type="ECO:0000256" key="3">
    <source>
        <dbReference type="ARBA" id="ARBA00022490"/>
    </source>
</evidence>
<comment type="subcellular location">
    <subcellularLocation>
        <location evidence="6 7">Cytoplasm</location>
    </subcellularLocation>
</comment>
<evidence type="ECO:0000256" key="1">
    <source>
        <dbReference type="ARBA" id="ARBA00007422"/>
    </source>
</evidence>
<feature type="active site" description="Electrophile" evidence="6">
    <location>
        <position position="90"/>
    </location>
</feature>
<comment type="catalytic activity">
    <reaction evidence="6 7">
        <text>D-glyceraldehyde 3-phosphate = dihydroxyacetone phosphate</text>
        <dbReference type="Rhea" id="RHEA:18585"/>
        <dbReference type="ChEBI" id="CHEBI:57642"/>
        <dbReference type="ChEBI" id="CHEBI:59776"/>
        <dbReference type="EC" id="5.3.1.1"/>
    </reaction>
</comment>
<dbReference type="PANTHER" id="PTHR21139">
    <property type="entry name" value="TRIOSEPHOSPHATE ISOMERASE"/>
    <property type="match status" value="1"/>
</dbReference>
<dbReference type="EMBL" id="AP014523">
    <property type="protein sequence ID" value="BAO97824.1"/>
    <property type="molecule type" value="Genomic_DNA"/>
</dbReference>
<feature type="binding site" evidence="6">
    <location>
        <position position="197"/>
    </location>
    <ligand>
        <name>substrate</name>
    </ligand>
</feature>
<dbReference type="Pfam" id="PF00121">
    <property type="entry name" value="TIM"/>
    <property type="match status" value="1"/>
</dbReference>
<reference evidence="8 9" key="1">
    <citation type="submission" date="2013-11" db="EMBL/GenBank/DDBJ databases">
        <title>Estimation of Helicobacter pylori bacteriophage ecology using H. pylori isolates.</title>
        <authorList>
            <person name="Uchiyama J."/>
            <person name="Takemura-Uchiyama I."/>
            <person name="Ujihara T."/>
            <person name="Matsuzaki S."/>
        </authorList>
    </citation>
    <scope>NUCLEOTIDE SEQUENCE [LARGE SCALE GENOMIC DNA]</scope>
    <source>
        <strain evidence="8 9">NY40</strain>
    </source>
</reference>
<dbReference type="FunFam" id="3.20.20.70:FF:000293">
    <property type="entry name" value="Triosephosphate isomerase"/>
    <property type="match status" value="1"/>
</dbReference>
<gene>
    <name evidence="6" type="primary">tpiA</name>
    <name evidence="8" type="ORF">NY40_0812</name>
</gene>
<accession>A0A060PQK3</accession>
<feature type="active site" description="Proton acceptor" evidence="6">
    <location>
        <position position="159"/>
    </location>
</feature>
<dbReference type="PANTHER" id="PTHR21139:SF42">
    <property type="entry name" value="TRIOSEPHOSPHATE ISOMERASE"/>
    <property type="match status" value="1"/>
</dbReference>
<dbReference type="GO" id="GO:0006096">
    <property type="term" value="P:glycolytic process"/>
    <property type="evidence" value="ECO:0007669"/>
    <property type="project" value="UniProtKB-UniRule"/>
</dbReference>
<dbReference type="NCBIfam" id="NF000728">
    <property type="entry name" value="PRK00042.3-2"/>
    <property type="match status" value="1"/>
</dbReference>
<evidence type="ECO:0000256" key="2">
    <source>
        <dbReference type="ARBA" id="ARBA00022432"/>
    </source>
</evidence>
<name>A0A060PQK3_HELPX</name>
<keyword evidence="2 6" id="KW-0312">Gluconeogenesis</keyword>